<organism evidence="1 2">
    <name type="scientific">Actinomadura meridiana</name>
    <dbReference type="NCBI Taxonomy" id="559626"/>
    <lineage>
        <taxon>Bacteria</taxon>
        <taxon>Bacillati</taxon>
        <taxon>Actinomycetota</taxon>
        <taxon>Actinomycetes</taxon>
        <taxon>Streptosporangiales</taxon>
        <taxon>Thermomonosporaceae</taxon>
        <taxon>Actinomadura</taxon>
    </lineage>
</organism>
<comment type="caution">
    <text evidence="1">The sequence shown here is derived from an EMBL/GenBank/DDBJ whole genome shotgun (WGS) entry which is preliminary data.</text>
</comment>
<name>A0ABP8BZK8_9ACTN</name>
<dbReference type="SUPFAM" id="SSF52096">
    <property type="entry name" value="ClpP/crotonase"/>
    <property type="match status" value="1"/>
</dbReference>
<accession>A0ABP8BZK8</accession>
<dbReference type="EMBL" id="BAABAS010000006">
    <property type="protein sequence ID" value="GAA4231063.1"/>
    <property type="molecule type" value="Genomic_DNA"/>
</dbReference>
<dbReference type="Gene3D" id="3.90.226.10">
    <property type="entry name" value="2-enoyl-CoA Hydratase, Chain A, domain 1"/>
    <property type="match status" value="1"/>
</dbReference>
<keyword evidence="2" id="KW-1185">Reference proteome</keyword>
<evidence type="ECO:0008006" key="3">
    <source>
        <dbReference type="Google" id="ProtNLM"/>
    </source>
</evidence>
<sequence length="221" mass="23460">MVSAREGDDLVLRIDGTRPISAETVASVAALCDRAEDHDGPHPVVVHVSGAPDASWADGLTVGLANKWERALRRLERLDRLTVGTASGDCGGTALDALLVTDVRVATPETRLLLSTPDGTTWPGMALYRLTQEVGTARIRRAVLLGAPIEATEAHTMALLDDLTTDPTSALAELTSTAAAIPPSEPSIRRRLLFDASTVPFEEALGAHLAACDRTLRRKTP</sequence>
<evidence type="ECO:0000313" key="2">
    <source>
        <dbReference type="Proteomes" id="UP001501710"/>
    </source>
</evidence>
<gene>
    <name evidence="1" type="ORF">GCM10022254_27280</name>
</gene>
<evidence type="ECO:0000313" key="1">
    <source>
        <dbReference type="EMBL" id="GAA4231063.1"/>
    </source>
</evidence>
<dbReference type="Proteomes" id="UP001501710">
    <property type="component" value="Unassembled WGS sequence"/>
</dbReference>
<dbReference type="NCBIfam" id="NF042431">
    <property type="entry name" value="EnCoAhydt_DpgB"/>
    <property type="match status" value="1"/>
</dbReference>
<protein>
    <recommendedName>
        <fullName evidence="3">Enoyl-CoA hydratase</fullName>
    </recommendedName>
</protein>
<dbReference type="InterPro" id="IPR029045">
    <property type="entry name" value="ClpP/crotonase-like_dom_sf"/>
</dbReference>
<proteinExistence type="predicted"/>
<reference evidence="2" key="1">
    <citation type="journal article" date="2019" name="Int. J. Syst. Evol. Microbiol.">
        <title>The Global Catalogue of Microorganisms (GCM) 10K type strain sequencing project: providing services to taxonomists for standard genome sequencing and annotation.</title>
        <authorList>
            <consortium name="The Broad Institute Genomics Platform"/>
            <consortium name="The Broad Institute Genome Sequencing Center for Infectious Disease"/>
            <person name="Wu L."/>
            <person name="Ma J."/>
        </authorList>
    </citation>
    <scope>NUCLEOTIDE SEQUENCE [LARGE SCALE GENOMIC DNA]</scope>
    <source>
        <strain evidence="2">JCM 17440</strain>
    </source>
</reference>
<dbReference type="InterPro" id="IPR053545">
    <property type="entry name" value="Enoyl-CoA_hydratase-like"/>
</dbReference>